<dbReference type="HOGENOM" id="CLU_2897447_0_0_9"/>
<dbReference type="STRING" id="428127.EUBDOL_01215"/>
<reference evidence="1 2" key="1">
    <citation type="submission" date="2007-09" db="EMBL/GenBank/DDBJ databases">
        <title>Draft genome sequence of Eubacterium dolichum (DSM 3991).</title>
        <authorList>
            <person name="Sudarsanam P."/>
            <person name="Ley R."/>
            <person name="Guruge J."/>
            <person name="Turnbaugh P.J."/>
            <person name="Mahowald M."/>
            <person name="Liep D."/>
            <person name="Gordon J."/>
        </authorList>
    </citation>
    <scope>NUCLEOTIDE SEQUENCE [LARGE SCALE GENOMIC DNA]</scope>
    <source>
        <strain evidence="1 2">DSM 3991</strain>
    </source>
</reference>
<proteinExistence type="predicted"/>
<accession>A8RBY3</accession>
<evidence type="ECO:0000313" key="1">
    <source>
        <dbReference type="EMBL" id="EDP11295.1"/>
    </source>
</evidence>
<evidence type="ECO:0000313" key="2">
    <source>
        <dbReference type="Proteomes" id="UP000004090"/>
    </source>
</evidence>
<organism evidence="1 2">
    <name type="scientific">Amedibacillus dolichus DSM 3991</name>
    <dbReference type="NCBI Taxonomy" id="428127"/>
    <lineage>
        <taxon>Bacteria</taxon>
        <taxon>Bacillati</taxon>
        <taxon>Bacillota</taxon>
        <taxon>Erysipelotrichia</taxon>
        <taxon>Erysipelotrichales</taxon>
        <taxon>Erysipelotrichaceae</taxon>
        <taxon>Amedibacillus</taxon>
    </lineage>
</organism>
<reference evidence="1 2" key="2">
    <citation type="submission" date="2007-09" db="EMBL/GenBank/DDBJ databases">
        <authorList>
            <person name="Fulton L."/>
            <person name="Clifton S."/>
            <person name="Fulton B."/>
            <person name="Xu J."/>
            <person name="Minx P."/>
            <person name="Pepin K.H."/>
            <person name="Johnson M."/>
            <person name="Thiruvilangam P."/>
            <person name="Bhonagiri V."/>
            <person name="Nash W.E."/>
            <person name="Mardis E.R."/>
            <person name="Wilson R.K."/>
        </authorList>
    </citation>
    <scope>NUCLEOTIDE SEQUENCE [LARGE SCALE GENOMIC DNA]</scope>
    <source>
        <strain evidence="1 2">DSM 3991</strain>
    </source>
</reference>
<dbReference type="EMBL" id="ABAW02000019">
    <property type="protein sequence ID" value="EDP11295.1"/>
    <property type="molecule type" value="Genomic_DNA"/>
</dbReference>
<dbReference type="Proteomes" id="UP000004090">
    <property type="component" value="Unassembled WGS sequence"/>
</dbReference>
<sequence length="62" mass="7354">MHVRLTGSLVHLFNSYFNNFTALFTHHIYPFTVCRIIVIKKFFSAEGASKPALCYRCFFYFH</sequence>
<dbReference type="AlphaFoldDB" id="A8RBY3"/>
<protein>
    <submittedName>
        <fullName evidence="1">Uncharacterized protein</fullName>
    </submittedName>
</protein>
<gene>
    <name evidence="1" type="ORF">EUBDOL_01215</name>
</gene>
<name>A8RBY3_9FIRM</name>
<comment type="caution">
    <text evidence="1">The sequence shown here is derived from an EMBL/GenBank/DDBJ whole genome shotgun (WGS) entry which is preliminary data.</text>
</comment>